<dbReference type="GeneID" id="24439084"/>
<dbReference type="EMBL" id="GG662464">
    <property type="protein sequence ID" value="EWS71993.1"/>
    <property type="molecule type" value="Genomic_DNA"/>
</dbReference>
<dbReference type="KEGG" id="tet:TTHERM_000458218"/>
<evidence type="ECO:0000313" key="1">
    <source>
        <dbReference type="EMBL" id="EWS71993.1"/>
    </source>
</evidence>
<keyword evidence="2" id="KW-1185">Reference proteome</keyword>
<sequence>MEESIQKDLIRSIFQLKYCSIHFHEYYLSLSLFSSCLVLNQEAYFHLLLIDQMVNQQRYKYFHIQLTGYEIHFSHFIITTTFLMCKLTKYCCFNLISGYNFLFQSQPSFSKQQILIFNANLFLWITNARSTYLQNLHFLLLKGLRDAFYFIHFDRTLNCFLLFFLR</sequence>
<dbReference type="InParanoid" id="W7X6K0"/>
<dbReference type="RefSeq" id="XP_012655493.1">
    <property type="nucleotide sequence ID" value="XM_012800039.1"/>
</dbReference>
<dbReference type="Proteomes" id="UP000009168">
    <property type="component" value="Unassembled WGS sequence"/>
</dbReference>
<reference evidence="2" key="1">
    <citation type="journal article" date="2006" name="PLoS Biol.">
        <title>Macronuclear genome sequence of the ciliate Tetrahymena thermophila, a model eukaryote.</title>
        <authorList>
            <person name="Eisen J.A."/>
            <person name="Coyne R.S."/>
            <person name="Wu M."/>
            <person name="Wu D."/>
            <person name="Thiagarajan M."/>
            <person name="Wortman J.R."/>
            <person name="Badger J.H."/>
            <person name="Ren Q."/>
            <person name="Amedeo P."/>
            <person name="Jones K.M."/>
            <person name="Tallon L.J."/>
            <person name="Delcher A.L."/>
            <person name="Salzberg S.L."/>
            <person name="Silva J.C."/>
            <person name="Haas B.J."/>
            <person name="Majoros W.H."/>
            <person name="Farzad M."/>
            <person name="Carlton J.M."/>
            <person name="Smith R.K. Jr."/>
            <person name="Garg J."/>
            <person name="Pearlman R.E."/>
            <person name="Karrer K.M."/>
            <person name="Sun L."/>
            <person name="Manning G."/>
            <person name="Elde N.C."/>
            <person name="Turkewitz A.P."/>
            <person name="Asai D.J."/>
            <person name="Wilkes D.E."/>
            <person name="Wang Y."/>
            <person name="Cai H."/>
            <person name="Collins K."/>
            <person name="Stewart B.A."/>
            <person name="Lee S.R."/>
            <person name="Wilamowska K."/>
            <person name="Weinberg Z."/>
            <person name="Ruzzo W.L."/>
            <person name="Wloga D."/>
            <person name="Gaertig J."/>
            <person name="Frankel J."/>
            <person name="Tsao C.-C."/>
            <person name="Gorovsky M.A."/>
            <person name="Keeling P.J."/>
            <person name="Waller R.F."/>
            <person name="Patron N.J."/>
            <person name="Cherry J.M."/>
            <person name="Stover N.A."/>
            <person name="Krieger C.J."/>
            <person name="del Toro C."/>
            <person name="Ryder H.F."/>
            <person name="Williamson S.C."/>
            <person name="Barbeau R.A."/>
            <person name="Hamilton E.P."/>
            <person name="Orias E."/>
        </authorList>
    </citation>
    <scope>NUCLEOTIDE SEQUENCE [LARGE SCALE GENOMIC DNA]</scope>
    <source>
        <strain evidence="2">SB210</strain>
    </source>
</reference>
<evidence type="ECO:0000313" key="2">
    <source>
        <dbReference type="Proteomes" id="UP000009168"/>
    </source>
</evidence>
<organism evidence="1 2">
    <name type="scientific">Tetrahymena thermophila (strain SB210)</name>
    <dbReference type="NCBI Taxonomy" id="312017"/>
    <lineage>
        <taxon>Eukaryota</taxon>
        <taxon>Sar</taxon>
        <taxon>Alveolata</taxon>
        <taxon>Ciliophora</taxon>
        <taxon>Intramacronucleata</taxon>
        <taxon>Oligohymenophorea</taxon>
        <taxon>Hymenostomatida</taxon>
        <taxon>Tetrahymenina</taxon>
        <taxon>Tetrahymenidae</taxon>
        <taxon>Tetrahymena</taxon>
    </lineage>
</organism>
<protein>
    <submittedName>
        <fullName evidence="1">Uncharacterized protein</fullName>
    </submittedName>
</protein>
<gene>
    <name evidence="1" type="ORF">TTHERM_000458218</name>
</gene>
<dbReference type="AlphaFoldDB" id="W7X6K0"/>
<proteinExistence type="predicted"/>
<name>W7X6K0_TETTS</name>
<accession>W7X6K0</accession>